<gene>
    <name evidence="1" type="ORF">JJ833_01560</name>
</gene>
<name>A0A9D9G311_PROMR</name>
<organism evidence="1">
    <name type="scientific">Prochlorococcus marinus XMU1424</name>
    <dbReference type="NCBI Taxonomy" id="2774497"/>
    <lineage>
        <taxon>Bacteria</taxon>
        <taxon>Bacillati</taxon>
        <taxon>Cyanobacteriota</taxon>
        <taxon>Cyanophyceae</taxon>
        <taxon>Synechococcales</taxon>
        <taxon>Prochlorococcaceae</taxon>
        <taxon>Prochlorococcus</taxon>
    </lineage>
</organism>
<reference evidence="1" key="1">
    <citation type="journal article" date="2021" name="Front. Mar. Sci.">
        <title>Genomes of Diverse Isolates of Prochlorococcus High-Light-Adapted Clade II in the Western Pacific Ocean.</title>
        <authorList>
            <person name="Yan W."/>
            <person name="Feng X."/>
            <person name="Zhang W."/>
            <person name="Nawaz M.Z."/>
            <person name="Luo T."/>
            <person name="Zhang R."/>
            <person name="Jiao N."/>
        </authorList>
    </citation>
    <scope>NUCLEOTIDE SEQUENCE</scope>
    <source>
        <strain evidence="1">XMU1424</strain>
    </source>
</reference>
<sequence length="372" mass="42434">MNRKFINIFFKRNFFLIGFIFFPLYASNNILLSSGLNYKLNKFQDLNYEGHQKNKLKNLEVAEINWEKIKINKNLSKIKWEKIDKNYNFFQDESSLISNDSTKLEINSLNRSIVFDNNIIGPDISWLVPPGFKWNTRFKFDLSTRGHNRRAKGKPFLGWNSGDAVGQFYYQPVNYENYSFGLNIGMRSVYSGSASGGSSAVGEGLSLGFRADKRFSNRSGVAIGAEQLIHFDGLTDTGRDLYITVSKGWWSNNQDGVFPLNIATFGFATGKMAEGNVKGLCSNLFGGSGTEVHHQRKLCWAPVFTLSQVYNHKLSSFFEYNSKWFLLGTSIAPFKEIPLRGTFAIQLSDHIENYKLNSFEDLKWVFRLSLGF</sequence>
<proteinExistence type="predicted"/>
<evidence type="ECO:0000313" key="1">
    <source>
        <dbReference type="EMBL" id="MBO6987530.1"/>
    </source>
</evidence>
<dbReference type="AlphaFoldDB" id="A0A9D9G311"/>
<comment type="caution">
    <text evidence="1">The sequence shown here is derived from an EMBL/GenBank/DDBJ whole genome shotgun (WGS) entry which is preliminary data.</text>
</comment>
<dbReference type="EMBL" id="JAEPLE010000001">
    <property type="protein sequence ID" value="MBO6987530.1"/>
    <property type="molecule type" value="Genomic_DNA"/>
</dbReference>
<protein>
    <submittedName>
        <fullName evidence="1">Uncharacterized protein</fullName>
    </submittedName>
</protein>
<accession>A0A9D9G311</accession>